<evidence type="ECO:0000313" key="2">
    <source>
        <dbReference type="EMBL" id="KPH68334.1"/>
    </source>
</evidence>
<dbReference type="Proteomes" id="UP000037854">
    <property type="component" value="Unassembled WGS sequence"/>
</dbReference>
<proteinExistence type="predicted"/>
<reference evidence="2 3" key="1">
    <citation type="submission" date="2015-07" db="EMBL/GenBank/DDBJ databases">
        <title>High-quality draft genome sequence of Oceanobacillus caeni HM6, a bacillus isolated from a human feces.</title>
        <authorList>
            <person name="Kumar J."/>
            <person name="Verma M.K."/>
            <person name="Pandey R."/>
            <person name="Bhambi M."/>
            <person name="Chauhan N."/>
        </authorList>
    </citation>
    <scope>NUCLEOTIDE SEQUENCE [LARGE SCALE GENOMIC DNA]</scope>
    <source>
        <strain evidence="2 3">HM6</strain>
    </source>
</reference>
<dbReference type="RefSeq" id="WP_047186626.1">
    <property type="nucleotide sequence ID" value="NZ_JAHHXM010000079.1"/>
</dbReference>
<feature type="transmembrane region" description="Helical" evidence="1">
    <location>
        <begin position="73"/>
        <end position="92"/>
    </location>
</feature>
<protein>
    <submittedName>
        <fullName evidence="2">Uncharacterized protein</fullName>
    </submittedName>
</protein>
<dbReference type="EMBL" id="LGTK01000144">
    <property type="protein sequence ID" value="KPH68334.1"/>
    <property type="molecule type" value="Genomic_DNA"/>
</dbReference>
<comment type="caution">
    <text evidence="2">The sequence shown here is derived from an EMBL/GenBank/DDBJ whole genome shotgun (WGS) entry which is preliminary data.</text>
</comment>
<evidence type="ECO:0000256" key="1">
    <source>
        <dbReference type="SAM" id="Phobius"/>
    </source>
</evidence>
<sequence length="102" mass="11731">MKIVNIIIGTLVSAVISTVIILVISLIKLMFTHDEVGYTTSFFNSLFVKVEENADGWDLYTTLGVNTDNLTPIILTIIFFWFFYLILTKVYMDSKKKRENVK</sequence>
<gene>
    <name evidence="2" type="ORF">AFL42_17600</name>
</gene>
<name>A0ABR5MF26_9BACI</name>
<keyword evidence="1" id="KW-0472">Membrane</keyword>
<feature type="transmembrane region" description="Helical" evidence="1">
    <location>
        <begin position="7"/>
        <end position="31"/>
    </location>
</feature>
<accession>A0ABR5MF26</accession>
<keyword evidence="1" id="KW-0812">Transmembrane</keyword>
<organism evidence="2 3">
    <name type="scientific">Oceanobacillus caeni</name>
    <dbReference type="NCBI Taxonomy" id="405946"/>
    <lineage>
        <taxon>Bacteria</taxon>
        <taxon>Bacillati</taxon>
        <taxon>Bacillota</taxon>
        <taxon>Bacilli</taxon>
        <taxon>Bacillales</taxon>
        <taxon>Bacillaceae</taxon>
        <taxon>Oceanobacillus</taxon>
    </lineage>
</organism>
<keyword evidence="3" id="KW-1185">Reference proteome</keyword>
<evidence type="ECO:0000313" key="3">
    <source>
        <dbReference type="Proteomes" id="UP000037854"/>
    </source>
</evidence>
<keyword evidence="1" id="KW-1133">Transmembrane helix</keyword>